<dbReference type="EMBL" id="JBIPKE010000017">
    <property type="protein sequence ID" value="MFH6984417.1"/>
    <property type="molecule type" value="Genomic_DNA"/>
</dbReference>
<dbReference type="Pfam" id="PF02586">
    <property type="entry name" value="SRAP"/>
    <property type="match status" value="1"/>
</dbReference>
<gene>
    <name evidence="9" type="ORF">ACHKAR_13270</name>
</gene>
<reference evidence="9 10" key="1">
    <citation type="journal article" date="2013" name="Int. J. Syst. Evol. Microbiol.">
        <title>Marinoscillum luteum sp. nov., isolated from marine sediment.</title>
        <authorList>
            <person name="Cha I.T."/>
            <person name="Park S.J."/>
            <person name="Kim S.J."/>
            <person name="Kim J.G."/>
            <person name="Jung M.Y."/>
            <person name="Shin K.S."/>
            <person name="Kwon K.K."/>
            <person name="Yang S.H."/>
            <person name="Seo Y.S."/>
            <person name="Rhee S.K."/>
        </authorList>
    </citation>
    <scope>NUCLEOTIDE SEQUENCE [LARGE SCALE GENOMIC DNA]</scope>
    <source>
        <strain evidence="9 10">KCTC 23939</strain>
    </source>
</reference>
<keyword evidence="4 8" id="KW-0378">Hydrolase</keyword>
<dbReference type="InterPro" id="IPR003738">
    <property type="entry name" value="SRAP"/>
</dbReference>
<sequence length="242" mass="27698">MRPKHAIFPSVYDRYTIFCPIEELEQKFSVKNQNPYQESYNAAPAQRLPVITNKKPGQIQYFHWGITDTMANNKSISPRLFNLTSDNALQRPAYKKILQADRCLILVNGFYVWKQLSKKQRVPYFCYYKYQLPFAIAGVWEEFDDLQGNVNSTFNMLVVPSSEPLQDYQEDMPAILNSEQAASWMNDDTNLSQLGEILDNIAPGGLKMHAVSPRLTDLKNNDEGLVKPAPPADQFGNYTLFS</sequence>
<keyword evidence="10" id="KW-1185">Reference proteome</keyword>
<dbReference type="InterPro" id="IPR036590">
    <property type="entry name" value="SRAP-like"/>
</dbReference>
<dbReference type="PANTHER" id="PTHR13604:SF0">
    <property type="entry name" value="ABASIC SITE PROCESSING PROTEIN HMCES"/>
    <property type="match status" value="1"/>
</dbReference>
<evidence type="ECO:0000256" key="1">
    <source>
        <dbReference type="ARBA" id="ARBA00008136"/>
    </source>
</evidence>
<name>A0ABW7NAA3_9BACT</name>
<keyword evidence="2 8" id="KW-0645">Protease</keyword>
<evidence type="ECO:0000256" key="6">
    <source>
        <dbReference type="ARBA" id="ARBA00023125"/>
    </source>
</evidence>
<organism evidence="9 10">
    <name type="scientific">Marinoscillum luteum</name>
    <dbReference type="NCBI Taxonomy" id="861051"/>
    <lineage>
        <taxon>Bacteria</taxon>
        <taxon>Pseudomonadati</taxon>
        <taxon>Bacteroidota</taxon>
        <taxon>Cytophagia</taxon>
        <taxon>Cytophagales</taxon>
        <taxon>Reichenbachiellaceae</taxon>
        <taxon>Marinoscillum</taxon>
    </lineage>
</organism>
<dbReference type="RefSeq" id="WP_395417756.1">
    <property type="nucleotide sequence ID" value="NZ_JBIPKE010000017.1"/>
</dbReference>
<evidence type="ECO:0000256" key="2">
    <source>
        <dbReference type="ARBA" id="ARBA00022670"/>
    </source>
</evidence>
<comment type="caution">
    <text evidence="9">The sequence shown here is derived from an EMBL/GenBank/DDBJ whole genome shotgun (WGS) entry which is preliminary data.</text>
</comment>
<evidence type="ECO:0000256" key="4">
    <source>
        <dbReference type="ARBA" id="ARBA00022801"/>
    </source>
</evidence>
<dbReference type="EC" id="3.4.-.-" evidence="8"/>
<keyword evidence="6" id="KW-0238">DNA-binding</keyword>
<dbReference type="Gene3D" id="3.90.1680.10">
    <property type="entry name" value="SOS response associated peptidase-like"/>
    <property type="match status" value="1"/>
</dbReference>
<evidence type="ECO:0000256" key="7">
    <source>
        <dbReference type="ARBA" id="ARBA00023239"/>
    </source>
</evidence>
<keyword evidence="7" id="KW-0456">Lyase</keyword>
<evidence type="ECO:0000256" key="3">
    <source>
        <dbReference type="ARBA" id="ARBA00022763"/>
    </source>
</evidence>
<keyword evidence="5" id="KW-0190">Covalent protein-DNA linkage</keyword>
<dbReference type="Proteomes" id="UP001610063">
    <property type="component" value="Unassembled WGS sequence"/>
</dbReference>
<evidence type="ECO:0000313" key="10">
    <source>
        <dbReference type="Proteomes" id="UP001610063"/>
    </source>
</evidence>
<evidence type="ECO:0000256" key="8">
    <source>
        <dbReference type="RuleBase" id="RU364100"/>
    </source>
</evidence>
<comment type="similarity">
    <text evidence="1 8">Belongs to the SOS response-associated peptidase family.</text>
</comment>
<proteinExistence type="inferred from homology"/>
<keyword evidence="3" id="KW-0227">DNA damage</keyword>
<dbReference type="GO" id="GO:0016787">
    <property type="term" value="F:hydrolase activity"/>
    <property type="evidence" value="ECO:0007669"/>
    <property type="project" value="UniProtKB-KW"/>
</dbReference>
<accession>A0ABW7NAA3</accession>
<evidence type="ECO:0000256" key="5">
    <source>
        <dbReference type="ARBA" id="ARBA00023124"/>
    </source>
</evidence>
<protein>
    <recommendedName>
        <fullName evidence="8">Abasic site processing protein</fullName>
        <ecNumber evidence="8">3.4.-.-</ecNumber>
    </recommendedName>
</protein>
<evidence type="ECO:0000313" key="9">
    <source>
        <dbReference type="EMBL" id="MFH6984417.1"/>
    </source>
</evidence>
<dbReference type="SUPFAM" id="SSF143081">
    <property type="entry name" value="BB1717-like"/>
    <property type="match status" value="1"/>
</dbReference>
<dbReference type="PANTHER" id="PTHR13604">
    <property type="entry name" value="DC12-RELATED"/>
    <property type="match status" value="1"/>
</dbReference>